<dbReference type="Proteomes" id="UP000008021">
    <property type="component" value="Chromosome 10"/>
</dbReference>
<dbReference type="HOGENOM" id="CLU_1745310_0_0_1"/>
<dbReference type="eggNOG" id="KOG2369">
    <property type="taxonomic scope" value="Eukaryota"/>
</dbReference>
<proteinExistence type="predicted"/>
<name>A0A0E0EW43_9ORYZ</name>
<dbReference type="Gramene" id="OMERI10G02890.1">
    <property type="protein sequence ID" value="OMERI10G02890.1"/>
    <property type="gene ID" value="OMERI10G02890"/>
</dbReference>
<organism evidence="1">
    <name type="scientific">Oryza meridionalis</name>
    <dbReference type="NCBI Taxonomy" id="40149"/>
    <lineage>
        <taxon>Eukaryota</taxon>
        <taxon>Viridiplantae</taxon>
        <taxon>Streptophyta</taxon>
        <taxon>Embryophyta</taxon>
        <taxon>Tracheophyta</taxon>
        <taxon>Spermatophyta</taxon>
        <taxon>Magnoliopsida</taxon>
        <taxon>Liliopsida</taxon>
        <taxon>Poales</taxon>
        <taxon>Poaceae</taxon>
        <taxon>BOP clade</taxon>
        <taxon>Oryzoideae</taxon>
        <taxon>Oryzeae</taxon>
        <taxon>Oryzinae</taxon>
        <taxon>Oryza</taxon>
    </lineage>
</organism>
<sequence length="185" mass="19730">DGSALPPLHYAVVDIHPIVLLPGNGCSKFDAELTKHYKPSPAPQGRGRDGGSDCGRTALCSSALPPLHDATIDLHPIVLLPGNGCSQLDAELTEHYEPSPWAPASCGGAAAAGKGKGRRRWFRLWKNNTTLGDPAVAPCYADQLRVVYDRAVADYRNVDGVRTRVVSFGTTRGFGADDDPSDPER</sequence>
<reference evidence="1" key="2">
    <citation type="submission" date="2018-05" db="EMBL/GenBank/DDBJ databases">
        <title>OmerRS3 (Oryza meridionalis Reference Sequence Version 3).</title>
        <authorList>
            <person name="Zhang J."/>
            <person name="Kudrna D."/>
            <person name="Lee S."/>
            <person name="Talag J."/>
            <person name="Welchert J."/>
            <person name="Wing R.A."/>
        </authorList>
    </citation>
    <scope>NUCLEOTIDE SEQUENCE [LARGE SCALE GENOMIC DNA]</scope>
    <source>
        <strain evidence="1">cv. OR44</strain>
    </source>
</reference>
<evidence type="ECO:0000313" key="2">
    <source>
        <dbReference type="Proteomes" id="UP000008021"/>
    </source>
</evidence>
<dbReference type="EnsemblPlants" id="OMERI10G02890.1">
    <property type="protein sequence ID" value="OMERI10G02890.1"/>
    <property type="gene ID" value="OMERI10G02890"/>
</dbReference>
<dbReference type="AlphaFoldDB" id="A0A0E0EW43"/>
<evidence type="ECO:0000313" key="1">
    <source>
        <dbReference type="EnsemblPlants" id="OMERI10G02890.1"/>
    </source>
</evidence>
<keyword evidence="2" id="KW-1185">Reference proteome</keyword>
<reference evidence="1" key="1">
    <citation type="submission" date="2015-04" db="UniProtKB">
        <authorList>
            <consortium name="EnsemblPlants"/>
        </authorList>
    </citation>
    <scope>IDENTIFICATION</scope>
</reference>
<protein>
    <recommendedName>
        <fullName evidence="3">Lecithin-cholesterol acyltransferase</fullName>
    </recommendedName>
</protein>
<dbReference type="STRING" id="40149.A0A0E0EW43"/>
<dbReference type="PANTHER" id="PTHR11440">
    <property type="entry name" value="LECITHIN-CHOLESTEROL ACYLTRANSFERASE-RELATED"/>
    <property type="match status" value="1"/>
</dbReference>
<accession>A0A0E0EW43</accession>
<evidence type="ECO:0008006" key="3">
    <source>
        <dbReference type="Google" id="ProtNLM"/>
    </source>
</evidence>